<feature type="region of interest" description="Disordered" evidence="1">
    <location>
        <begin position="163"/>
        <end position="199"/>
    </location>
</feature>
<organism evidence="2">
    <name type="scientific">Anopheles coluzzii</name>
    <name type="common">African malaria mosquito</name>
    <dbReference type="NCBI Taxonomy" id="1518534"/>
    <lineage>
        <taxon>Eukaryota</taxon>
        <taxon>Metazoa</taxon>
        <taxon>Ecdysozoa</taxon>
        <taxon>Arthropoda</taxon>
        <taxon>Hexapoda</taxon>
        <taxon>Insecta</taxon>
        <taxon>Pterygota</taxon>
        <taxon>Neoptera</taxon>
        <taxon>Endopterygota</taxon>
        <taxon>Diptera</taxon>
        <taxon>Nematocera</taxon>
        <taxon>Culicoidea</taxon>
        <taxon>Culicidae</taxon>
        <taxon>Anophelinae</taxon>
        <taxon>Anopheles</taxon>
    </lineage>
</organism>
<sequence length="214" mass="23817">MHSACAVMWNVAMVDLLNKHVCLPNACRCVLFVLRPSVSVTVMQEGKDISSDEQQTGSGEYTLWRLAQKTRPIEAQVPTDALDACWQRSCFAHVEAKLQEVQLADEIAGPGWCEMVMWLAKFLYVSSSTFYRPANDPGRLERYGLERTEREAGRHPLIQLLQSNGLPPGCQQPSTSGSYREERSSLLDPNPCLPTSPIHQDATLASLKAKSVKQ</sequence>
<protein>
    <submittedName>
        <fullName evidence="2">Uncharacterized protein</fullName>
    </submittedName>
</protein>
<feature type="compositionally biased region" description="Polar residues" evidence="1">
    <location>
        <begin position="163"/>
        <end position="178"/>
    </location>
</feature>
<accession>A0A8W7PBC3</accession>
<evidence type="ECO:0000256" key="1">
    <source>
        <dbReference type="SAM" id="MobiDB-lite"/>
    </source>
</evidence>
<dbReference type="EnsemblMetazoa" id="ACOM028205-RA">
    <property type="protein sequence ID" value="ACOM028205-PA.1"/>
    <property type="gene ID" value="ACOM028205"/>
</dbReference>
<proteinExistence type="predicted"/>
<evidence type="ECO:0000313" key="2">
    <source>
        <dbReference type="EnsemblMetazoa" id="ACOM028205-PA.1"/>
    </source>
</evidence>
<reference evidence="2" key="1">
    <citation type="submission" date="2022-08" db="UniProtKB">
        <authorList>
            <consortium name="EnsemblMetazoa"/>
        </authorList>
    </citation>
    <scope>IDENTIFICATION</scope>
</reference>
<dbReference type="Proteomes" id="UP000075882">
    <property type="component" value="Unassembled WGS sequence"/>
</dbReference>
<name>A0A8W7PBC3_ANOCL</name>
<dbReference type="AlphaFoldDB" id="A0A8W7PBC3"/>